<name>S0DFD1_9ZZZZ</name>
<dbReference type="AlphaFoldDB" id="S0DFD1"/>
<reference evidence="5" key="2">
    <citation type="journal article" date="2013" name="Biotechnol. Biofuels">
        <title>Mining for hemicellulases in the fungus-growing termite Pseudacanthotermes militaris using functional metagenomics.</title>
        <authorList>
            <person name="Bastien G."/>
            <person name="Arnal G."/>
            <person name="Bozonnet S."/>
            <person name="Laguerre S."/>
            <person name="Ferreira F."/>
            <person name="Faure R."/>
            <person name="Henrissat B."/>
            <person name="Lefevre F."/>
            <person name="Robe P."/>
            <person name="Bouchez O."/>
            <person name="Noirot C."/>
            <person name="Dumon C."/>
            <person name="O'Donohue M."/>
        </authorList>
    </citation>
    <scope>NUCLEOTIDE SEQUENCE</scope>
</reference>
<comment type="similarity">
    <text evidence="1">Belongs to the glycosyl hydrolase 43 family.</text>
</comment>
<dbReference type="Gene3D" id="2.60.120.200">
    <property type="match status" value="1"/>
</dbReference>
<feature type="domain" description="Beta-xylosidase C-terminal Concanavalin A-like" evidence="4">
    <location>
        <begin position="326"/>
        <end position="518"/>
    </location>
</feature>
<protein>
    <submittedName>
        <fullName evidence="5">Glycoside hydrolase family 43 protein</fullName>
    </submittedName>
</protein>
<dbReference type="GO" id="GO:0004553">
    <property type="term" value="F:hydrolase activity, hydrolyzing O-glycosyl compounds"/>
    <property type="evidence" value="ECO:0007669"/>
    <property type="project" value="InterPro"/>
</dbReference>
<dbReference type="SUPFAM" id="SSF49899">
    <property type="entry name" value="Concanavalin A-like lectins/glucanases"/>
    <property type="match status" value="1"/>
</dbReference>
<evidence type="ECO:0000259" key="4">
    <source>
        <dbReference type="Pfam" id="PF17851"/>
    </source>
</evidence>
<dbReference type="Pfam" id="PF17851">
    <property type="entry name" value="GH43_C2"/>
    <property type="match status" value="1"/>
</dbReference>
<dbReference type="InterPro" id="IPR023296">
    <property type="entry name" value="Glyco_hydro_beta-prop_sf"/>
</dbReference>
<dbReference type="InterPro" id="IPR041542">
    <property type="entry name" value="GH43_C2"/>
</dbReference>
<evidence type="ECO:0000256" key="3">
    <source>
        <dbReference type="ARBA" id="ARBA00023295"/>
    </source>
</evidence>
<reference evidence="5" key="1">
    <citation type="submission" date="2012-10" db="EMBL/GenBank/DDBJ databases">
        <authorList>
            <person name="Sandrine L."/>
        </authorList>
    </citation>
    <scope>NUCLEOTIDE SEQUENCE</scope>
</reference>
<evidence type="ECO:0000256" key="1">
    <source>
        <dbReference type="ARBA" id="ARBA00009865"/>
    </source>
</evidence>
<dbReference type="GO" id="GO:0005975">
    <property type="term" value="P:carbohydrate metabolic process"/>
    <property type="evidence" value="ECO:0007669"/>
    <property type="project" value="InterPro"/>
</dbReference>
<keyword evidence="3" id="KW-0326">Glycosidase</keyword>
<dbReference type="PANTHER" id="PTHR42812:SF12">
    <property type="entry name" value="BETA-XYLOSIDASE-RELATED"/>
    <property type="match status" value="1"/>
</dbReference>
<dbReference type="Gene3D" id="2.115.10.20">
    <property type="entry name" value="Glycosyl hydrolase domain, family 43"/>
    <property type="match status" value="1"/>
</dbReference>
<gene>
    <name evidence="5" type="ORF">BN138_18</name>
</gene>
<dbReference type="InterPro" id="IPR051795">
    <property type="entry name" value="Glycosyl_Hydrlase_43"/>
</dbReference>
<dbReference type="InterPro" id="IPR013320">
    <property type="entry name" value="ConA-like_dom_sf"/>
</dbReference>
<dbReference type="EMBL" id="HF548270">
    <property type="protein sequence ID" value="CCO20830.1"/>
    <property type="molecule type" value="Genomic_DNA"/>
</dbReference>
<dbReference type="SUPFAM" id="SSF75005">
    <property type="entry name" value="Arabinanase/levansucrase/invertase"/>
    <property type="match status" value="1"/>
</dbReference>
<sequence length="521" mass="58691">MIKNPVLSGFHADPSLLYVDGVFYTANSTFEYFPGVVVSASKDLANWETVSLPLNEPRLLHMEGNPKSCGIWAPCLTYCDGLFYLVYTDVKYWSAPYKDSPNYITTAKDIRGPWSDPVFVNCSGFDPSLFHDDDGRKYFVSMEWDYRKYDPDPAKEATQFTGILITELDPVALTPVAEPVKVFKGSKLGLVEGPHLYKKDGFYYLFAAEGGTAYNHAETVCRAKSVYGEYVMHPNTHLTCTANAPDAPLQKTGHGAMVQSNDGRWWFAFLCGRPLPGTRFCPLGRETAINELIWKEGWPYLKNGTMIPDQYFEGYGEQKPPEAVAYDFKSERFFLDFQFLRSKPKYSIEADGALRLWGGNSPCCNFGQGAFLRRQTDFSFEAAMSFKLTAGHFQQMAGLMYRYDETNHVFLRAAYDKEENKSTLAILCQDAGKFSIPVEIEIPDAFATIYLKLTVSGKSGYFSYSPDGVSYAKLHYEIDVTKLSDEYGGLGFTGAFVGMQSVDMRDKTSFADFYGFEYIPR</sequence>
<organism evidence="5">
    <name type="scientific">termite gut metagenome</name>
    <dbReference type="NCBI Taxonomy" id="433724"/>
    <lineage>
        <taxon>unclassified sequences</taxon>
        <taxon>metagenomes</taxon>
        <taxon>organismal metagenomes</taxon>
    </lineage>
</organism>
<evidence type="ECO:0000313" key="5">
    <source>
        <dbReference type="EMBL" id="CCO20830.1"/>
    </source>
</evidence>
<keyword evidence="2 5" id="KW-0378">Hydrolase</keyword>
<evidence type="ECO:0000256" key="2">
    <source>
        <dbReference type="ARBA" id="ARBA00022801"/>
    </source>
</evidence>
<proteinExistence type="inferred from homology"/>
<dbReference type="PANTHER" id="PTHR42812">
    <property type="entry name" value="BETA-XYLOSIDASE"/>
    <property type="match status" value="1"/>
</dbReference>
<accession>S0DFD1</accession>
<dbReference type="Pfam" id="PF04616">
    <property type="entry name" value="Glyco_hydro_43"/>
    <property type="match status" value="1"/>
</dbReference>
<dbReference type="InterPro" id="IPR006710">
    <property type="entry name" value="Glyco_hydro_43"/>
</dbReference>
<dbReference type="CDD" id="cd09000">
    <property type="entry name" value="GH43_SXA-like"/>
    <property type="match status" value="1"/>
</dbReference>